<evidence type="ECO:0000313" key="5">
    <source>
        <dbReference type="EMBL" id="RJX38127.1"/>
    </source>
</evidence>
<dbReference type="PROSITE" id="PS50949">
    <property type="entry name" value="HTH_GNTR"/>
    <property type="match status" value="1"/>
</dbReference>
<evidence type="ECO:0000259" key="4">
    <source>
        <dbReference type="PROSITE" id="PS50949"/>
    </source>
</evidence>
<sequence>MRNMKIETEKGHEIVSRLILERISSGEWEPGAKLPSVVELSQQFGVGRSTLREALSALKATGWLDIRHGGGTFVKKVLPSENAQGSSLFQEASSILEILEVRKLLEAGTSSYAAERRTDEDLAKLQAILDKMEHALLQGDTVEGERADVEFHTAIAAASRNSLLIQLMESLTQRLSETIGKTRELWFYQEKSTAERLLDEHRSIFEAIKGGNAELANRLIGEHLTKVETVLRATIQNAAAKT</sequence>
<dbReference type="InterPro" id="IPR036390">
    <property type="entry name" value="WH_DNA-bd_sf"/>
</dbReference>
<keyword evidence="3" id="KW-0804">Transcription</keyword>
<comment type="caution">
    <text evidence="5">The sequence shown here is derived from an EMBL/GenBank/DDBJ whole genome shotgun (WGS) entry which is preliminary data.</text>
</comment>
<accession>A0A3A6PC65</accession>
<dbReference type="EMBL" id="QXQB01000004">
    <property type="protein sequence ID" value="RJX38127.1"/>
    <property type="molecule type" value="Genomic_DNA"/>
</dbReference>
<dbReference type="RefSeq" id="WP_120112946.1">
    <property type="nucleotide sequence ID" value="NZ_QXQB01000004.1"/>
</dbReference>
<dbReference type="Proteomes" id="UP000267798">
    <property type="component" value="Unassembled WGS sequence"/>
</dbReference>
<organism evidence="5 6">
    <name type="scientific">Paenibacillus pinisoli</name>
    <dbReference type="NCBI Taxonomy" id="1276110"/>
    <lineage>
        <taxon>Bacteria</taxon>
        <taxon>Bacillati</taxon>
        <taxon>Bacillota</taxon>
        <taxon>Bacilli</taxon>
        <taxon>Bacillales</taxon>
        <taxon>Paenibacillaceae</taxon>
        <taxon>Paenibacillus</taxon>
    </lineage>
</organism>
<dbReference type="SMART" id="SM00345">
    <property type="entry name" value="HTH_GNTR"/>
    <property type="match status" value="1"/>
</dbReference>
<dbReference type="Pfam" id="PF07729">
    <property type="entry name" value="FCD"/>
    <property type="match status" value="1"/>
</dbReference>
<dbReference type="SUPFAM" id="SSF46785">
    <property type="entry name" value="Winged helix' DNA-binding domain"/>
    <property type="match status" value="1"/>
</dbReference>
<reference evidence="5 6" key="1">
    <citation type="submission" date="2018-09" db="EMBL/GenBank/DDBJ databases">
        <title>Paenibacillus aracenensis nov. sp. isolated from a cave in southern Spain.</title>
        <authorList>
            <person name="Jurado V."/>
            <person name="Gutierrez-Patricio S."/>
            <person name="Gonzalez-Pimentel J.L."/>
            <person name="Miller A.Z."/>
            <person name="Laiz L."/>
            <person name="Saiz-Jimenez C."/>
        </authorList>
    </citation>
    <scope>NUCLEOTIDE SEQUENCE [LARGE SCALE GENOMIC DNA]</scope>
    <source>
        <strain evidence="5 6">JCM 19203</strain>
    </source>
</reference>
<keyword evidence="2" id="KW-0238">DNA-binding</keyword>
<dbReference type="InterPro" id="IPR000524">
    <property type="entry name" value="Tscrpt_reg_HTH_GntR"/>
</dbReference>
<evidence type="ECO:0000256" key="2">
    <source>
        <dbReference type="ARBA" id="ARBA00023125"/>
    </source>
</evidence>
<dbReference type="PANTHER" id="PTHR43537:SF5">
    <property type="entry name" value="UXU OPERON TRANSCRIPTIONAL REGULATOR"/>
    <property type="match status" value="1"/>
</dbReference>
<dbReference type="GO" id="GO:0003700">
    <property type="term" value="F:DNA-binding transcription factor activity"/>
    <property type="evidence" value="ECO:0007669"/>
    <property type="project" value="InterPro"/>
</dbReference>
<keyword evidence="6" id="KW-1185">Reference proteome</keyword>
<dbReference type="Gene3D" id="1.10.10.10">
    <property type="entry name" value="Winged helix-like DNA-binding domain superfamily/Winged helix DNA-binding domain"/>
    <property type="match status" value="1"/>
</dbReference>
<evidence type="ECO:0000256" key="3">
    <source>
        <dbReference type="ARBA" id="ARBA00023163"/>
    </source>
</evidence>
<dbReference type="GO" id="GO:0003677">
    <property type="term" value="F:DNA binding"/>
    <property type="evidence" value="ECO:0007669"/>
    <property type="project" value="UniProtKB-KW"/>
</dbReference>
<dbReference type="InterPro" id="IPR008920">
    <property type="entry name" value="TF_FadR/GntR_C"/>
</dbReference>
<dbReference type="PRINTS" id="PR00035">
    <property type="entry name" value="HTHGNTR"/>
</dbReference>
<dbReference type="Pfam" id="PF00392">
    <property type="entry name" value="GntR"/>
    <property type="match status" value="1"/>
</dbReference>
<proteinExistence type="predicted"/>
<keyword evidence="1" id="KW-0805">Transcription regulation</keyword>
<evidence type="ECO:0000256" key="1">
    <source>
        <dbReference type="ARBA" id="ARBA00023015"/>
    </source>
</evidence>
<dbReference type="InterPro" id="IPR036388">
    <property type="entry name" value="WH-like_DNA-bd_sf"/>
</dbReference>
<gene>
    <name evidence="5" type="ORF">D3P09_18850</name>
</gene>
<protein>
    <submittedName>
        <fullName evidence="5">FadR family transcriptional regulator</fullName>
    </submittedName>
</protein>
<name>A0A3A6PC65_9BACL</name>
<dbReference type="SUPFAM" id="SSF48008">
    <property type="entry name" value="GntR ligand-binding domain-like"/>
    <property type="match status" value="1"/>
</dbReference>
<feature type="domain" description="HTH gntR-type" evidence="4">
    <location>
        <begin position="9"/>
        <end position="77"/>
    </location>
</feature>
<dbReference type="InterPro" id="IPR011711">
    <property type="entry name" value="GntR_C"/>
</dbReference>
<dbReference type="SMART" id="SM00895">
    <property type="entry name" value="FCD"/>
    <property type="match status" value="1"/>
</dbReference>
<dbReference type="PANTHER" id="PTHR43537">
    <property type="entry name" value="TRANSCRIPTIONAL REGULATOR, GNTR FAMILY"/>
    <property type="match status" value="1"/>
</dbReference>
<dbReference type="AlphaFoldDB" id="A0A3A6PC65"/>
<evidence type="ECO:0000313" key="6">
    <source>
        <dbReference type="Proteomes" id="UP000267798"/>
    </source>
</evidence>
<dbReference type="Gene3D" id="1.20.120.530">
    <property type="entry name" value="GntR ligand-binding domain-like"/>
    <property type="match status" value="1"/>
</dbReference>
<dbReference type="CDD" id="cd07377">
    <property type="entry name" value="WHTH_GntR"/>
    <property type="match status" value="1"/>
</dbReference>
<dbReference type="OrthoDB" id="214086at2"/>